<dbReference type="SUPFAM" id="SSF52156">
    <property type="entry name" value="Initiation factor IF2/eIF5b, domain 3"/>
    <property type="match status" value="1"/>
</dbReference>
<sequence length="217" mass="23714">MSLDDLFTQMAADELKELNVILKADVQGSVEAVKQALEKLSNDEVRVRCIHGGVGAITGTDIMFASASNAIVIGFNVRPDAGARALAEKENVDVRLYRVIYNAIDDVKAAMQGMFKPVFKEVELGRATVRETFKVTGVGTIAGAYVNDGKITRSAQIRVVRDSVVIHEGKISSLKRFKDDAKEVLTSFECGIGIENFNDLLEGDVIEAFVMEEVKRT</sequence>
<evidence type="ECO:0000256" key="3">
    <source>
        <dbReference type="ARBA" id="ARBA00022741"/>
    </source>
</evidence>
<keyword evidence="3" id="KW-0547">Nucleotide-binding</keyword>
<evidence type="ECO:0000256" key="2">
    <source>
        <dbReference type="ARBA" id="ARBA00022540"/>
    </source>
</evidence>
<keyword evidence="2 7" id="KW-0396">Initiation factor</keyword>
<dbReference type="GO" id="GO:0003743">
    <property type="term" value="F:translation initiation factor activity"/>
    <property type="evidence" value="ECO:0007669"/>
    <property type="project" value="UniProtKB-KW"/>
</dbReference>
<dbReference type="AlphaFoldDB" id="A0A645BVL7"/>
<evidence type="ECO:0000256" key="4">
    <source>
        <dbReference type="ARBA" id="ARBA00022917"/>
    </source>
</evidence>
<dbReference type="PANTHER" id="PTHR43381:SF5">
    <property type="entry name" value="TR-TYPE G DOMAIN-CONTAINING PROTEIN"/>
    <property type="match status" value="1"/>
</dbReference>
<dbReference type="GO" id="GO:0003924">
    <property type="term" value="F:GTPase activity"/>
    <property type="evidence" value="ECO:0007669"/>
    <property type="project" value="InterPro"/>
</dbReference>
<evidence type="ECO:0000256" key="1">
    <source>
        <dbReference type="ARBA" id="ARBA00007733"/>
    </source>
</evidence>
<organism evidence="7">
    <name type="scientific">bioreactor metagenome</name>
    <dbReference type="NCBI Taxonomy" id="1076179"/>
    <lineage>
        <taxon>unclassified sequences</taxon>
        <taxon>metagenomes</taxon>
        <taxon>ecological metagenomes</taxon>
    </lineage>
</organism>
<dbReference type="GO" id="GO:0005525">
    <property type="term" value="F:GTP binding"/>
    <property type="evidence" value="ECO:0007669"/>
    <property type="project" value="UniProtKB-KW"/>
</dbReference>
<feature type="domain" description="Translation initiation factor IF- 2" evidence="6">
    <location>
        <begin position="2"/>
        <end position="108"/>
    </location>
</feature>
<dbReference type="GO" id="GO:0005829">
    <property type="term" value="C:cytosol"/>
    <property type="evidence" value="ECO:0007669"/>
    <property type="project" value="TreeGrafter"/>
</dbReference>
<dbReference type="Pfam" id="PF11987">
    <property type="entry name" value="IF-2"/>
    <property type="match status" value="1"/>
</dbReference>
<dbReference type="InterPro" id="IPR015760">
    <property type="entry name" value="TIF_IF2"/>
</dbReference>
<keyword evidence="4" id="KW-0648">Protein biosynthesis</keyword>
<accession>A0A645BVL7</accession>
<dbReference type="EMBL" id="VSSQ01022370">
    <property type="protein sequence ID" value="MPM68641.1"/>
    <property type="molecule type" value="Genomic_DNA"/>
</dbReference>
<evidence type="ECO:0000256" key="5">
    <source>
        <dbReference type="ARBA" id="ARBA00023134"/>
    </source>
</evidence>
<reference evidence="7" key="1">
    <citation type="submission" date="2019-08" db="EMBL/GenBank/DDBJ databases">
        <authorList>
            <person name="Kucharzyk K."/>
            <person name="Murdoch R.W."/>
            <person name="Higgins S."/>
            <person name="Loffler F."/>
        </authorList>
    </citation>
    <scope>NUCLEOTIDE SEQUENCE</scope>
</reference>
<dbReference type="InterPro" id="IPR023115">
    <property type="entry name" value="TIF_IF2_dom3"/>
</dbReference>
<dbReference type="FunFam" id="2.40.30.10:FF:000008">
    <property type="entry name" value="Translation initiation factor IF-2"/>
    <property type="match status" value="1"/>
</dbReference>
<dbReference type="InterPro" id="IPR000178">
    <property type="entry name" value="TF_IF2_bacterial-like"/>
</dbReference>
<protein>
    <submittedName>
        <fullName evidence="7">Translation initiation factor IF-2</fullName>
    </submittedName>
</protein>
<dbReference type="SUPFAM" id="SSF50447">
    <property type="entry name" value="Translation proteins"/>
    <property type="match status" value="1"/>
</dbReference>
<dbReference type="PROSITE" id="PS01176">
    <property type="entry name" value="IF2"/>
    <property type="match status" value="1"/>
</dbReference>
<dbReference type="Gene3D" id="3.40.50.10050">
    <property type="entry name" value="Translation initiation factor IF- 2, domain 3"/>
    <property type="match status" value="1"/>
</dbReference>
<dbReference type="Gene3D" id="2.40.30.10">
    <property type="entry name" value="Translation factors"/>
    <property type="match status" value="1"/>
</dbReference>
<dbReference type="InterPro" id="IPR009000">
    <property type="entry name" value="Transl_B-barrel_sf"/>
</dbReference>
<evidence type="ECO:0000313" key="7">
    <source>
        <dbReference type="EMBL" id="MPM68641.1"/>
    </source>
</evidence>
<name>A0A645BVL7_9ZZZZ</name>
<evidence type="ECO:0000259" key="6">
    <source>
        <dbReference type="Pfam" id="PF11987"/>
    </source>
</evidence>
<dbReference type="FunFam" id="3.40.50.10050:FF:000001">
    <property type="entry name" value="Translation initiation factor IF-2"/>
    <property type="match status" value="1"/>
</dbReference>
<gene>
    <name evidence="7" type="primary">infB_31</name>
    <name evidence="7" type="ORF">SDC9_115575</name>
</gene>
<dbReference type="CDD" id="cd03692">
    <property type="entry name" value="mtIF2_IVc"/>
    <property type="match status" value="1"/>
</dbReference>
<dbReference type="InterPro" id="IPR036925">
    <property type="entry name" value="TIF_IF2_dom3_sf"/>
</dbReference>
<proteinExistence type="inferred from homology"/>
<keyword evidence="5" id="KW-0342">GTP-binding</keyword>
<dbReference type="PANTHER" id="PTHR43381">
    <property type="entry name" value="TRANSLATION INITIATION FACTOR IF-2-RELATED"/>
    <property type="match status" value="1"/>
</dbReference>
<comment type="similarity">
    <text evidence="1">Belongs to the TRAFAC class translation factor GTPase superfamily. Classic translation factor GTPase family. IF-2 subfamily.</text>
</comment>
<comment type="caution">
    <text evidence="7">The sequence shown here is derived from an EMBL/GenBank/DDBJ whole genome shotgun (WGS) entry which is preliminary data.</text>
</comment>